<feature type="compositionally biased region" description="Polar residues" evidence="1">
    <location>
        <begin position="263"/>
        <end position="277"/>
    </location>
</feature>
<protein>
    <submittedName>
        <fullName evidence="2">OLC1v1001736C1</fullName>
    </submittedName>
</protein>
<feature type="region of interest" description="Disordered" evidence="1">
    <location>
        <begin position="245"/>
        <end position="290"/>
    </location>
</feature>
<feature type="compositionally biased region" description="Polar residues" evidence="1">
    <location>
        <begin position="135"/>
        <end position="155"/>
    </location>
</feature>
<dbReference type="AlphaFoldDB" id="A0AAV1D678"/>
<feature type="region of interest" description="Disordered" evidence="1">
    <location>
        <begin position="109"/>
        <end position="195"/>
    </location>
</feature>
<keyword evidence="3" id="KW-1185">Reference proteome</keyword>
<dbReference type="EMBL" id="OX459121">
    <property type="protein sequence ID" value="CAI9103280.1"/>
    <property type="molecule type" value="Genomic_DNA"/>
</dbReference>
<evidence type="ECO:0000256" key="1">
    <source>
        <dbReference type="SAM" id="MobiDB-lite"/>
    </source>
</evidence>
<name>A0AAV1D678_OLDCO</name>
<sequence length="290" mass="31033">MKQNTPQIGTGAQEPSQAMQRESGSSGLTEKEKALIPVDVANDAAISGDQETEKSLVDVDNEEDDAGRKKIAVLAHENRCQNQFGILAETGNMDDEDCSEDEGLNILADEFPAKEFQPAEVTLQSPLVDGRRKSPVTSVGQENPRVSQPHPNSHPNPDLAQSAPRMQSNSENPQLSHSLSQVQPTSAPSVVVRAAQSAPQSQSFLFLQILKQNNSHSSENFQSSPAVNAPINDTSPVILKSIHSNSGEVFSKNTPINAKDNDQSPMDSINATSSGGRASSPMESLVDFPP</sequence>
<feature type="compositionally biased region" description="Polar residues" evidence="1">
    <location>
        <begin position="245"/>
        <end position="256"/>
    </location>
</feature>
<evidence type="ECO:0000313" key="2">
    <source>
        <dbReference type="EMBL" id="CAI9103280.1"/>
    </source>
</evidence>
<feature type="compositionally biased region" description="Polar residues" evidence="1">
    <location>
        <begin position="164"/>
        <end position="188"/>
    </location>
</feature>
<evidence type="ECO:0000313" key="3">
    <source>
        <dbReference type="Proteomes" id="UP001161247"/>
    </source>
</evidence>
<dbReference type="Proteomes" id="UP001161247">
    <property type="component" value="Chromosome 4"/>
</dbReference>
<accession>A0AAV1D678</accession>
<feature type="region of interest" description="Disordered" evidence="1">
    <location>
        <begin position="1"/>
        <end position="64"/>
    </location>
</feature>
<proteinExistence type="predicted"/>
<organism evidence="2 3">
    <name type="scientific">Oldenlandia corymbosa var. corymbosa</name>
    <dbReference type="NCBI Taxonomy" id="529605"/>
    <lineage>
        <taxon>Eukaryota</taxon>
        <taxon>Viridiplantae</taxon>
        <taxon>Streptophyta</taxon>
        <taxon>Embryophyta</taxon>
        <taxon>Tracheophyta</taxon>
        <taxon>Spermatophyta</taxon>
        <taxon>Magnoliopsida</taxon>
        <taxon>eudicotyledons</taxon>
        <taxon>Gunneridae</taxon>
        <taxon>Pentapetalae</taxon>
        <taxon>asterids</taxon>
        <taxon>lamiids</taxon>
        <taxon>Gentianales</taxon>
        <taxon>Rubiaceae</taxon>
        <taxon>Rubioideae</taxon>
        <taxon>Spermacoceae</taxon>
        <taxon>Hedyotis-Oldenlandia complex</taxon>
        <taxon>Oldenlandia</taxon>
    </lineage>
</organism>
<gene>
    <name evidence="2" type="ORF">OLC1_LOCUS12485</name>
</gene>
<feature type="compositionally biased region" description="Polar residues" evidence="1">
    <location>
        <begin position="1"/>
        <end position="28"/>
    </location>
</feature>
<reference evidence="2" key="1">
    <citation type="submission" date="2023-03" db="EMBL/GenBank/DDBJ databases">
        <authorList>
            <person name="Julca I."/>
        </authorList>
    </citation>
    <scope>NUCLEOTIDE SEQUENCE</scope>
</reference>